<evidence type="ECO:0000313" key="3">
    <source>
        <dbReference type="Proteomes" id="UP000186922"/>
    </source>
</evidence>
<dbReference type="InterPro" id="IPR016197">
    <property type="entry name" value="Chromo-like_dom_sf"/>
</dbReference>
<dbReference type="OrthoDB" id="433924at2759"/>
<dbReference type="Proteomes" id="UP000186922">
    <property type="component" value="Unassembled WGS sequence"/>
</dbReference>
<organism evidence="2 3">
    <name type="scientific">Ramazzottius varieornatus</name>
    <name type="common">Water bear</name>
    <name type="synonym">Tardigrade</name>
    <dbReference type="NCBI Taxonomy" id="947166"/>
    <lineage>
        <taxon>Eukaryota</taxon>
        <taxon>Metazoa</taxon>
        <taxon>Ecdysozoa</taxon>
        <taxon>Tardigrada</taxon>
        <taxon>Eutardigrada</taxon>
        <taxon>Parachela</taxon>
        <taxon>Hypsibioidea</taxon>
        <taxon>Ramazzottiidae</taxon>
        <taxon>Ramazzottius</taxon>
    </lineage>
</organism>
<protein>
    <recommendedName>
        <fullName evidence="1">Chromo domain-containing protein</fullName>
    </recommendedName>
</protein>
<dbReference type="Gene3D" id="2.40.50.40">
    <property type="match status" value="1"/>
</dbReference>
<accession>A0A1D1W006</accession>
<dbReference type="PROSITE" id="PS50013">
    <property type="entry name" value="CHROMO_2"/>
    <property type="match status" value="1"/>
</dbReference>
<gene>
    <name evidence="2" type="primary">RvY_16855-1</name>
    <name evidence="2" type="synonym">RvY_16855.1</name>
    <name evidence="2" type="ORF">RvY_16855</name>
</gene>
<evidence type="ECO:0000259" key="1">
    <source>
        <dbReference type="PROSITE" id="PS50013"/>
    </source>
</evidence>
<dbReference type="SMART" id="SM00298">
    <property type="entry name" value="CHROMO"/>
    <property type="match status" value="1"/>
</dbReference>
<dbReference type="AlphaFoldDB" id="A0A1D1W006"/>
<keyword evidence="3" id="KW-1185">Reference proteome</keyword>
<dbReference type="CDD" id="cd00024">
    <property type="entry name" value="CD_CSD"/>
    <property type="match status" value="1"/>
</dbReference>
<comment type="caution">
    <text evidence="2">The sequence shown here is derived from an EMBL/GenBank/DDBJ whole genome shotgun (WGS) entry which is preliminary data.</text>
</comment>
<dbReference type="Pfam" id="PF00385">
    <property type="entry name" value="Chromo"/>
    <property type="match status" value="1"/>
</dbReference>
<dbReference type="SUPFAM" id="SSF54160">
    <property type="entry name" value="Chromo domain-like"/>
    <property type="match status" value="1"/>
</dbReference>
<name>A0A1D1W006_RAMVA</name>
<dbReference type="EMBL" id="BDGG01000014">
    <property type="protein sequence ID" value="GAV06947.1"/>
    <property type="molecule type" value="Genomic_DNA"/>
</dbReference>
<dbReference type="InterPro" id="IPR023780">
    <property type="entry name" value="Chromo_domain"/>
</dbReference>
<dbReference type="InterPro" id="IPR000953">
    <property type="entry name" value="Chromo/chromo_shadow_dom"/>
</dbReference>
<evidence type="ECO:0000313" key="2">
    <source>
        <dbReference type="EMBL" id="GAV06947.1"/>
    </source>
</evidence>
<proteinExistence type="predicted"/>
<reference evidence="2 3" key="1">
    <citation type="journal article" date="2016" name="Nat. Commun.">
        <title>Extremotolerant tardigrade genome and improved radiotolerance of human cultured cells by tardigrade-unique protein.</title>
        <authorList>
            <person name="Hashimoto T."/>
            <person name="Horikawa D.D."/>
            <person name="Saito Y."/>
            <person name="Kuwahara H."/>
            <person name="Kozuka-Hata H."/>
            <person name="Shin-I T."/>
            <person name="Minakuchi Y."/>
            <person name="Ohishi K."/>
            <person name="Motoyama A."/>
            <person name="Aizu T."/>
            <person name="Enomoto A."/>
            <person name="Kondo K."/>
            <person name="Tanaka S."/>
            <person name="Hara Y."/>
            <person name="Koshikawa S."/>
            <person name="Sagara H."/>
            <person name="Miura T."/>
            <person name="Yokobori S."/>
            <person name="Miyagawa K."/>
            <person name="Suzuki Y."/>
            <person name="Kubo T."/>
            <person name="Oyama M."/>
            <person name="Kohara Y."/>
            <person name="Fujiyama A."/>
            <person name="Arakawa K."/>
            <person name="Katayama T."/>
            <person name="Toyoda A."/>
            <person name="Kunieda T."/>
        </authorList>
    </citation>
    <scope>NUCLEOTIDE SEQUENCE [LARGE SCALE GENOMIC DNA]</scope>
    <source>
        <strain evidence="2 3">YOKOZUNA-1</strain>
    </source>
</reference>
<sequence length="228" mass="26057">MRPLDFVVPVKERQLPRISLPPPPLLVVPVEDQGPLGYEVDGIIADRTENGVKQYLVKWKNYDPEENSWQIAEDLQNSVETVDRYLRNIRKAKLQTKHNRLCDMFTYAHSPASNPPPTPFTAPVHAAVETAIKEIPLKPTGSLTHAIRAMVEEDAESFVYSDVLYERLTVSFFKEKNYAELSLSDQKSIQNSVKYAMVKAYPEVGKTKAERRGGRRDRRPVYNGLRFI</sequence>
<feature type="domain" description="Chromo" evidence="1">
    <location>
        <begin position="38"/>
        <end position="97"/>
    </location>
</feature>